<dbReference type="InterPro" id="IPR058548">
    <property type="entry name" value="MlaB-like_STAS"/>
</dbReference>
<dbReference type="RefSeq" id="WP_198109611.1">
    <property type="nucleotide sequence ID" value="NZ_JAEDAK010000002.1"/>
</dbReference>
<evidence type="ECO:0000313" key="3">
    <source>
        <dbReference type="Proteomes" id="UP000613266"/>
    </source>
</evidence>
<sequence>MSGSSLRLPASVLLPQAASLWRQWQASLSAEAAGVVAGAGQEVRLSAAELKEFDSSALSLLLGCARVCRQHGLSLTVLDAPVLLRDLARLYGVEDLLWPSAREAQLA</sequence>
<gene>
    <name evidence="2" type="ORF">I7X39_03665</name>
</gene>
<proteinExistence type="predicted"/>
<dbReference type="EMBL" id="JAEDAK010000002">
    <property type="protein sequence ID" value="MBH9575995.1"/>
    <property type="molecule type" value="Genomic_DNA"/>
</dbReference>
<keyword evidence="3" id="KW-1185">Reference proteome</keyword>
<dbReference type="SUPFAM" id="SSF52091">
    <property type="entry name" value="SpoIIaa-like"/>
    <property type="match status" value="1"/>
</dbReference>
<evidence type="ECO:0000259" key="1">
    <source>
        <dbReference type="Pfam" id="PF13466"/>
    </source>
</evidence>
<protein>
    <submittedName>
        <fullName evidence="2">STAS domain-containing protein</fullName>
    </submittedName>
</protein>
<dbReference type="Pfam" id="PF13466">
    <property type="entry name" value="STAS_2"/>
    <property type="match status" value="1"/>
</dbReference>
<evidence type="ECO:0000313" key="2">
    <source>
        <dbReference type="EMBL" id="MBH9575995.1"/>
    </source>
</evidence>
<feature type="domain" description="MlaB-like STAS" evidence="1">
    <location>
        <begin position="6"/>
        <end position="94"/>
    </location>
</feature>
<dbReference type="AlphaFoldDB" id="A0A931J0Q8"/>
<name>A0A931J0Q8_9BURK</name>
<dbReference type="Gene3D" id="3.30.750.24">
    <property type="entry name" value="STAS domain"/>
    <property type="match status" value="1"/>
</dbReference>
<reference evidence="2" key="1">
    <citation type="submission" date="2020-12" db="EMBL/GenBank/DDBJ databases">
        <title>The genome sequence of Inhella sp. 1Y17.</title>
        <authorList>
            <person name="Liu Y."/>
        </authorList>
    </citation>
    <scope>NUCLEOTIDE SEQUENCE</scope>
    <source>
        <strain evidence="2">1Y17</strain>
    </source>
</reference>
<dbReference type="InterPro" id="IPR036513">
    <property type="entry name" value="STAS_dom_sf"/>
</dbReference>
<comment type="caution">
    <text evidence="2">The sequence shown here is derived from an EMBL/GenBank/DDBJ whole genome shotgun (WGS) entry which is preliminary data.</text>
</comment>
<accession>A0A931J0Q8</accession>
<organism evidence="2 3">
    <name type="scientific">Inhella proteolytica</name>
    <dbReference type="NCBI Taxonomy" id="2795029"/>
    <lineage>
        <taxon>Bacteria</taxon>
        <taxon>Pseudomonadati</taxon>
        <taxon>Pseudomonadota</taxon>
        <taxon>Betaproteobacteria</taxon>
        <taxon>Burkholderiales</taxon>
        <taxon>Sphaerotilaceae</taxon>
        <taxon>Inhella</taxon>
    </lineage>
</organism>
<dbReference type="Proteomes" id="UP000613266">
    <property type="component" value="Unassembled WGS sequence"/>
</dbReference>